<keyword evidence="11" id="KW-1185">Reference proteome</keyword>
<protein>
    <recommendedName>
        <fullName evidence="9">Protein Wnt</fullName>
    </recommendedName>
</protein>
<keyword evidence="8" id="KW-0449">Lipoprotein</keyword>
<evidence type="ECO:0000256" key="3">
    <source>
        <dbReference type="ARBA" id="ARBA00022473"/>
    </source>
</evidence>
<comment type="caution">
    <text evidence="10">The sequence shown here is derived from an EMBL/GenBank/DDBJ whole genome shotgun (WGS) entry which is preliminary data.</text>
</comment>
<evidence type="ECO:0000256" key="8">
    <source>
        <dbReference type="ARBA" id="ARBA00023288"/>
    </source>
</evidence>
<comment type="function">
    <text evidence="9">Ligand for members of the frizzled family of seven transmembrane receptors.</text>
</comment>
<dbReference type="Pfam" id="PF00110">
    <property type="entry name" value="wnt"/>
    <property type="match status" value="2"/>
</dbReference>
<dbReference type="Proteomes" id="UP001359485">
    <property type="component" value="Unassembled WGS sequence"/>
</dbReference>
<accession>A0ABR1B184</accession>
<dbReference type="EMBL" id="JAWJWF010000004">
    <property type="protein sequence ID" value="KAK6633240.1"/>
    <property type="molecule type" value="Genomic_DNA"/>
</dbReference>
<reference evidence="10 11" key="1">
    <citation type="submission" date="2023-09" db="EMBL/GenBank/DDBJ databases">
        <title>Genomes of two closely related lineages of the louse Polyplax serrata with different host specificities.</title>
        <authorList>
            <person name="Martinu J."/>
            <person name="Tarabai H."/>
            <person name="Stefka J."/>
            <person name="Hypsa V."/>
        </authorList>
    </citation>
    <scope>NUCLEOTIDE SEQUENCE [LARGE SCALE GENOMIC DNA]</scope>
    <source>
        <strain evidence="10">98ZLc_SE</strain>
    </source>
</reference>
<evidence type="ECO:0000256" key="1">
    <source>
        <dbReference type="ARBA" id="ARBA00004498"/>
    </source>
</evidence>
<evidence type="ECO:0000256" key="4">
    <source>
        <dbReference type="ARBA" id="ARBA00022525"/>
    </source>
</evidence>
<name>A0ABR1B184_POLSC</name>
<keyword evidence="6 9" id="KW-0879">Wnt signaling pathway</keyword>
<gene>
    <name evidence="10" type="ORF">RUM44_003841</name>
</gene>
<dbReference type="PROSITE" id="PS00246">
    <property type="entry name" value="WNT1"/>
    <property type="match status" value="1"/>
</dbReference>
<sequence>MPFVVKAAEETVSTCQNLFEKRRWNCSSILTAPNYTPDLTTGTREQAFVYALSSAAIAYTMSKACASGSLFNCSCSGHPKDPPNGNFKWGGCGDNIRWGIKFGKHFTDSAEKGRQQKKLRNKNKRGSIGRRGLEQSVDVIVPSMGSTNKMESKSFAHLAAVNLQNNRAGRKIIEVSVKIQCKCHGVSGSCSIKICWKALPKFLEIGERLQRKYGSSFEVVPRKFGPGRKLVSVSSGSAFYNGDDLVYTTKSPDYCLRDYKTGSLGTRGRQVP</sequence>
<evidence type="ECO:0000313" key="11">
    <source>
        <dbReference type="Proteomes" id="UP001359485"/>
    </source>
</evidence>
<dbReference type="CDD" id="cd19343">
    <property type="entry name" value="Wnt_Wnt11"/>
    <property type="match status" value="1"/>
</dbReference>
<evidence type="ECO:0000256" key="9">
    <source>
        <dbReference type="RuleBase" id="RU003500"/>
    </source>
</evidence>
<keyword evidence="7" id="KW-1015">Disulfide bond</keyword>
<proteinExistence type="inferred from homology"/>
<evidence type="ECO:0000256" key="6">
    <source>
        <dbReference type="ARBA" id="ARBA00022687"/>
    </source>
</evidence>
<dbReference type="InterPro" id="IPR018161">
    <property type="entry name" value="Wnt_CS"/>
</dbReference>
<dbReference type="InterPro" id="IPR005817">
    <property type="entry name" value="Wnt"/>
</dbReference>
<evidence type="ECO:0000313" key="10">
    <source>
        <dbReference type="EMBL" id="KAK6633240.1"/>
    </source>
</evidence>
<dbReference type="SMART" id="SM00097">
    <property type="entry name" value="WNT1"/>
    <property type="match status" value="1"/>
</dbReference>
<keyword evidence="4" id="KW-0964">Secreted</keyword>
<evidence type="ECO:0000256" key="5">
    <source>
        <dbReference type="ARBA" id="ARBA00022530"/>
    </source>
</evidence>
<organism evidence="10 11">
    <name type="scientific">Polyplax serrata</name>
    <name type="common">Common mouse louse</name>
    <dbReference type="NCBI Taxonomy" id="468196"/>
    <lineage>
        <taxon>Eukaryota</taxon>
        <taxon>Metazoa</taxon>
        <taxon>Ecdysozoa</taxon>
        <taxon>Arthropoda</taxon>
        <taxon>Hexapoda</taxon>
        <taxon>Insecta</taxon>
        <taxon>Pterygota</taxon>
        <taxon>Neoptera</taxon>
        <taxon>Paraneoptera</taxon>
        <taxon>Psocodea</taxon>
        <taxon>Troctomorpha</taxon>
        <taxon>Phthiraptera</taxon>
        <taxon>Anoplura</taxon>
        <taxon>Polyplacidae</taxon>
        <taxon>Polyplax</taxon>
    </lineage>
</organism>
<comment type="similarity">
    <text evidence="2 9">Belongs to the Wnt family.</text>
</comment>
<keyword evidence="3 9" id="KW-0217">Developmental protein</keyword>
<keyword evidence="5" id="KW-0272">Extracellular matrix</keyword>
<dbReference type="PRINTS" id="PR01349">
    <property type="entry name" value="WNTPROTEIN"/>
</dbReference>
<dbReference type="PANTHER" id="PTHR12027">
    <property type="entry name" value="WNT RELATED"/>
    <property type="match status" value="1"/>
</dbReference>
<comment type="subcellular location">
    <subcellularLocation>
        <location evidence="1 9">Secreted</location>
        <location evidence="1 9">Extracellular space</location>
        <location evidence="1 9">Extracellular matrix</location>
    </subcellularLocation>
</comment>
<dbReference type="PANTHER" id="PTHR12027:SF102">
    <property type="entry name" value="PROTEIN WNT"/>
    <property type="match status" value="1"/>
</dbReference>
<evidence type="ECO:0000256" key="2">
    <source>
        <dbReference type="ARBA" id="ARBA00005683"/>
    </source>
</evidence>
<evidence type="ECO:0000256" key="7">
    <source>
        <dbReference type="ARBA" id="ARBA00023157"/>
    </source>
</evidence>